<reference evidence="2 3" key="1">
    <citation type="submission" date="2016-10" db="EMBL/GenBank/DDBJ databases">
        <authorList>
            <person name="de Groot N.N."/>
        </authorList>
    </citation>
    <scope>NUCLEOTIDE SEQUENCE [LARGE SCALE GENOMIC DNA]</scope>
    <source>
        <strain evidence="2 3">DSM 43019</strain>
    </source>
</reference>
<evidence type="ECO:0000313" key="2">
    <source>
        <dbReference type="EMBL" id="SFF23366.1"/>
    </source>
</evidence>
<dbReference type="PANTHER" id="PTHR43244">
    <property type="match status" value="1"/>
</dbReference>
<dbReference type="Gene3D" id="3.20.20.30">
    <property type="entry name" value="Luciferase-like domain"/>
    <property type="match status" value="1"/>
</dbReference>
<accession>A0A1I2H3I6</accession>
<sequence length="339" mass="36406">MLVDYAAPIAASPSEAETAAVSAEQVGYDGFNAAETRHDVFTTLTLVARATATLSLQSSIAVAFARNPMNVAVLANDLQLISEGRFRLGLGSQVRPHIERRFSMPWGRPAARMEEFVAALRAVWHSWATGERLAFRGSFYQHTLMTPFFDPGPNPFGNPPVQLAAVGERMVAAAGRVADGLLVHPLTSPAYLAERLIPAAREARGGSLDGFAMEMSAFVVLGADPAGRAKAERAVRGQIAFYASTPSYRPVLELHGWGELADRLNLLSRRQSWDEMADAITDDVLDAFAVAGDPAAVAAGLLDRFGSAIDRISLYTPYEADRYQLAAVRSAIRTSALSG</sequence>
<dbReference type="NCBIfam" id="TIGR03617">
    <property type="entry name" value="F420_MSMEG_2256"/>
    <property type="match status" value="1"/>
</dbReference>
<evidence type="ECO:0000259" key="1">
    <source>
        <dbReference type="Pfam" id="PF00296"/>
    </source>
</evidence>
<dbReference type="Pfam" id="PF00296">
    <property type="entry name" value="Bac_luciferase"/>
    <property type="match status" value="1"/>
</dbReference>
<dbReference type="OrthoDB" id="3284378at2"/>
<dbReference type="InterPro" id="IPR019919">
    <property type="entry name" value="Lucif-like_OxRdtase_MSMEG_2256"/>
</dbReference>
<dbReference type="CDD" id="cd01097">
    <property type="entry name" value="Tetrahydromethanopterin_reductase"/>
    <property type="match status" value="1"/>
</dbReference>
<evidence type="ECO:0000313" key="3">
    <source>
        <dbReference type="Proteomes" id="UP000199645"/>
    </source>
</evidence>
<gene>
    <name evidence="2" type="ORF">SAMN05421541_107372</name>
</gene>
<dbReference type="EMBL" id="FONV01000007">
    <property type="protein sequence ID" value="SFF23366.1"/>
    <property type="molecule type" value="Genomic_DNA"/>
</dbReference>
<proteinExistence type="predicted"/>
<dbReference type="AlphaFoldDB" id="A0A1I2H3I6"/>
<dbReference type="RefSeq" id="WP_093616436.1">
    <property type="nucleotide sequence ID" value="NZ_BOMT01000047.1"/>
</dbReference>
<dbReference type="STRING" id="35752.SAMN05421541_107372"/>
<keyword evidence="3" id="KW-1185">Reference proteome</keyword>
<dbReference type="SUPFAM" id="SSF51679">
    <property type="entry name" value="Bacterial luciferase-like"/>
    <property type="match status" value="1"/>
</dbReference>
<dbReference type="InterPro" id="IPR036661">
    <property type="entry name" value="Luciferase-like_sf"/>
</dbReference>
<dbReference type="PANTHER" id="PTHR43244:SF2">
    <property type="entry name" value="CONSERVED HYPOTHETICAL ALANINE AND PROLINE-RICH PROTEIN"/>
    <property type="match status" value="1"/>
</dbReference>
<protein>
    <submittedName>
        <fullName evidence="2">Probable F420-dependent oxidoreductase, MSMEG_2256 family</fullName>
    </submittedName>
</protein>
<organism evidence="2 3">
    <name type="scientific">Actinoplanes philippinensis</name>
    <dbReference type="NCBI Taxonomy" id="35752"/>
    <lineage>
        <taxon>Bacteria</taxon>
        <taxon>Bacillati</taxon>
        <taxon>Actinomycetota</taxon>
        <taxon>Actinomycetes</taxon>
        <taxon>Micromonosporales</taxon>
        <taxon>Micromonosporaceae</taxon>
        <taxon>Actinoplanes</taxon>
    </lineage>
</organism>
<dbReference type="GO" id="GO:0016705">
    <property type="term" value="F:oxidoreductase activity, acting on paired donors, with incorporation or reduction of molecular oxygen"/>
    <property type="evidence" value="ECO:0007669"/>
    <property type="project" value="InterPro"/>
</dbReference>
<dbReference type="InterPro" id="IPR011251">
    <property type="entry name" value="Luciferase-like_dom"/>
</dbReference>
<dbReference type="InterPro" id="IPR050564">
    <property type="entry name" value="F420-G6PD/mer"/>
</dbReference>
<dbReference type="Proteomes" id="UP000199645">
    <property type="component" value="Unassembled WGS sequence"/>
</dbReference>
<name>A0A1I2H3I6_9ACTN</name>
<feature type="domain" description="Luciferase-like" evidence="1">
    <location>
        <begin position="11"/>
        <end position="308"/>
    </location>
</feature>